<reference evidence="2 3" key="1">
    <citation type="journal article" date="2010" name="J. Bacteriol.">
        <title>Genome sequences of Pelagibaca bermudensis HTCC2601T and Maritimibacter alkaliphilus HTCC2654T, the type strains of two marine Roseobacter genera.</title>
        <authorList>
            <person name="Thrash J.C."/>
            <person name="Cho J.C."/>
            <person name="Ferriera S."/>
            <person name="Johnson J."/>
            <person name="Vergin K.L."/>
            <person name="Giovannoni S.J."/>
        </authorList>
    </citation>
    <scope>NUCLEOTIDE SEQUENCE [LARGE SCALE GENOMIC DNA]</scope>
    <source>
        <strain evidence="2 3">HTCC2654</strain>
    </source>
</reference>
<feature type="transmembrane region" description="Helical" evidence="1">
    <location>
        <begin position="178"/>
        <end position="199"/>
    </location>
</feature>
<feature type="transmembrane region" description="Helical" evidence="1">
    <location>
        <begin position="206"/>
        <end position="226"/>
    </location>
</feature>
<feature type="transmembrane region" description="Helical" evidence="1">
    <location>
        <begin position="232"/>
        <end position="254"/>
    </location>
</feature>
<keyword evidence="3" id="KW-1185">Reference proteome</keyword>
<dbReference type="OrthoDB" id="9785438at2"/>
<evidence type="ECO:0000313" key="2">
    <source>
        <dbReference type="EMBL" id="EAQ11220.1"/>
    </source>
</evidence>
<gene>
    <name evidence="2" type="ORF">RB2654_21508</name>
</gene>
<feature type="transmembrane region" description="Helical" evidence="1">
    <location>
        <begin position="97"/>
        <end position="113"/>
    </location>
</feature>
<accession>A3VKP9</accession>
<feature type="transmembrane region" description="Helical" evidence="1">
    <location>
        <begin position="298"/>
        <end position="317"/>
    </location>
</feature>
<dbReference type="HOGENOM" id="CLU_579780_0_0_5"/>
<protein>
    <recommendedName>
        <fullName evidence="4">HTTM domain-containing protein</fullName>
    </recommendedName>
</protein>
<evidence type="ECO:0000313" key="3">
    <source>
        <dbReference type="Proteomes" id="UP000002931"/>
    </source>
</evidence>
<feature type="transmembrane region" description="Helical" evidence="1">
    <location>
        <begin position="73"/>
        <end position="91"/>
    </location>
</feature>
<feature type="transmembrane region" description="Helical" evidence="1">
    <location>
        <begin position="266"/>
        <end position="286"/>
    </location>
</feature>
<dbReference type="RefSeq" id="WP_008335284.1">
    <property type="nucleotide sequence ID" value="NZ_CH902578.1"/>
</dbReference>
<dbReference type="AlphaFoldDB" id="A3VKP9"/>
<evidence type="ECO:0000256" key="1">
    <source>
        <dbReference type="SAM" id="Phobius"/>
    </source>
</evidence>
<feature type="transmembrane region" description="Helical" evidence="1">
    <location>
        <begin position="125"/>
        <end position="145"/>
    </location>
</feature>
<sequence length="471" mass="51604">MEQVGAGQVKPFTLPRIAAQPMDRLGLVTLLSSIYFFQIWGLTMGGTPLPAALHAVFMGLSVAGIVMPRLWGILTINAFAWSVTYILNSPVASNNQTTSFAFSLVVLGALFYLRPTGPDGREAFFHRIASAGRLILPAMYFFGIYHKINIDFLDPAVSCAVVLYKALTTGVGLGDWGFGHYGAIYATFIIEGIAMVALFIPRLKTIGILIGVPFHIIIGFTGYAYYKDFSTIVLVLYALFLPKEVFTNAHDALARWTGSRDTALKIGRGALVLFVLAYVAAMSALFAPDRLIPEDRAFMPFFAVYALGFYAFLILFMPRDGGRKQGYRAGWLVLIPLLYFANGWSPYLGLKTESSVAMFSNLHTEGGETNHLFHGVLPFGASYQSDLVTPIASNSPQFDARYIAPGYDLVRYELDRMLALTPGLEVTVATASGPVSTASGWTNTYLSHGIAARKFLTFKPVDWTRPKVCSH</sequence>
<comment type="caution">
    <text evidence="2">The sequence shown here is derived from an EMBL/GenBank/DDBJ whole genome shotgun (WGS) entry which is preliminary data.</text>
</comment>
<name>A3VKP9_9RHOB</name>
<feature type="transmembrane region" description="Helical" evidence="1">
    <location>
        <begin position="329"/>
        <end position="350"/>
    </location>
</feature>
<dbReference type="eggNOG" id="COG3011">
    <property type="taxonomic scope" value="Bacteria"/>
</dbReference>
<keyword evidence="1" id="KW-0812">Transmembrane</keyword>
<organism evidence="2 3">
    <name type="scientific">Maritimibacter alkaliphilus HTCC2654</name>
    <dbReference type="NCBI Taxonomy" id="314271"/>
    <lineage>
        <taxon>Bacteria</taxon>
        <taxon>Pseudomonadati</taxon>
        <taxon>Pseudomonadota</taxon>
        <taxon>Alphaproteobacteria</taxon>
        <taxon>Rhodobacterales</taxon>
        <taxon>Roseobacteraceae</taxon>
        <taxon>Maritimibacter</taxon>
    </lineage>
</organism>
<proteinExistence type="predicted"/>
<dbReference type="Proteomes" id="UP000002931">
    <property type="component" value="Unassembled WGS sequence"/>
</dbReference>
<evidence type="ECO:0008006" key="4">
    <source>
        <dbReference type="Google" id="ProtNLM"/>
    </source>
</evidence>
<keyword evidence="1" id="KW-0472">Membrane</keyword>
<dbReference type="EMBL" id="AAMT01000018">
    <property type="protein sequence ID" value="EAQ11220.1"/>
    <property type="molecule type" value="Genomic_DNA"/>
</dbReference>
<feature type="transmembrane region" description="Helical" evidence="1">
    <location>
        <begin position="25"/>
        <end position="43"/>
    </location>
</feature>
<dbReference type="STRING" id="314271.RB2654_21508"/>
<keyword evidence="1" id="KW-1133">Transmembrane helix</keyword>